<feature type="domain" description="PTS EIIA type-4" evidence="7">
    <location>
        <begin position="494"/>
        <end position="617"/>
    </location>
</feature>
<dbReference type="PROSITE" id="PS51096">
    <property type="entry name" value="PTS_EIIA_TYPE_4"/>
    <property type="match status" value="1"/>
</dbReference>
<evidence type="ECO:0000259" key="6">
    <source>
        <dbReference type="PROSITE" id="PS50045"/>
    </source>
</evidence>
<reference evidence="9" key="1">
    <citation type="submission" date="2019-10" db="EMBL/GenBank/DDBJ databases">
        <title>Lactobacillus agilis SN811 Whole Genome Sequencing Project.</title>
        <authorList>
            <person name="Suzuki S."/>
            <person name="Endo A."/>
            <person name="Maeno S."/>
            <person name="Shiwa Y."/>
            <person name="Matsutani M."/>
            <person name="Kajikawa A."/>
        </authorList>
    </citation>
    <scope>NUCLEOTIDE SEQUENCE</scope>
    <source>
        <strain evidence="9">SN811</strain>
    </source>
</reference>
<dbReference type="GO" id="GO:0009401">
    <property type="term" value="P:phosphoenolpyruvate-dependent sugar phosphotransferase system"/>
    <property type="evidence" value="ECO:0007669"/>
    <property type="project" value="InterPro"/>
</dbReference>
<organism evidence="9">
    <name type="scientific">Ligilactobacillus agilis</name>
    <dbReference type="NCBI Taxonomy" id="1601"/>
    <lineage>
        <taxon>Bacteria</taxon>
        <taxon>Bacillati</taxon>
        <taxon>Bacillota</taxon>
        <taxon>Bacilli</taxon>
        <taxon>Lactobacillales</taxon>
        <taxon>Lactobacillaceae</taxon>
        <taxon>Ligilactobacillus</taxon>
    </lineage>
</organism>
<dbReference type="InterPro" id="IPR036662">
    <property type="entry name" value="PTS_EIIA_man-typ_sf"/>
</dbReference>
<dbReference type="InterPro" id="IPR036388">
    <property type="entry name" value="WH-like_DNA-bd_sf"/>
</dbReference>
<dbReference type="InterPro" id="IPR027417">
    <property type="entry name" value="P-loop_NTPase"/>
</dbReference>
<dbReference type="EMBL" id="BLAP01000024">
    <property type="protein sequence ID" value="GET11922.1"/>
    <property type="molecule type" value="Genomic_DNA"/>
</dbReference>
<dbReference type="GO" id="GO:0016020">
    <property type="term" value="C:membrane"/>
    <property type="evidence" value="ECO:0007669"/>
    <property type="project" value="InterPro"/>
</dbReference>
<dbReference type="InterPro" id="IPR003593">
    <property type="entry name" value="AAA+_ATPase"/>
</dbReference>
<dbReference type="SUPFAM" id="SSF63520">
    <property type="entry name" value="PTS-regulatory domain, PRD"/>
    <property type="match status" value="1"/>
</dbReference>
<keyword evidence="4" id="KW-0067">ATP-binding</keyword>
<keyword evidence="5" id="KW-0238">DNA-binding</keyword>
<dbReference type="SUPFAM" id="SSF53062">
    <property type="entry name" value="PTS system fructose IIA component-like"/>
    <property type="match status" value="1"/>
</dbReference>
<dbReference type="Gene3D" id="1.10.1790.10">
    <property type="entry name" value="PRD domain"/>
    <property type="match status" value="1"/>
</dbReference>
<evidence type="ECO:0000259" key="7">
    <source>
        <dbReference type="PROSITE" id="PS51096"/>
    </source>
</evidence>
<comment type="caution">
    <text evidence="9">The sequence shown here is derived from an EMBL/GenBank/DDBJ whole genome shotgun (WGS) entry which is preliminary data.</text>
</comment>
<dbReference type="SUPFAM" id="SSF52540">
    <property type="entry name" value="P-loop containing nucleoside triphosphate hydrolases"/>
    <property type="match status" value="1"/>
</dbReference>
<evidence type="ECO:0000256" key="3">
    <source>
        <dbReference type="ARBA" id="ARBA00022741"/>
    </source>
</evidence>
<dbReference type="GO" id="GO:0016740">
    <property type="term" value="F:transferase activity"/>
    <property type="evidence" value="ECO:0007669"/>
    <property type="project" value="UniProtKB-KW"/>
</dbReference>
<dbReference type="Gene3D" id="3.40.50.510">
    <property type="entry name" value="Phosphotransferase system, mannose-type IIA component"/>
    <property type="match status" value="1"/>
</dbReference>
<dbReference type="PANTHER" id="PTHR32071:SF38">
    <property type="entry name" value="PSP OPERON TRANSCRIPTIONAL ACTIVATOR"/>
    <property type="match status" value="1"/>
</dbReference>
<dbReference type="Pfam" id="PF00874">
    <property type="entry name" value="PRD"/>
    <property type="match status" value="1"/>
</dbReference>
<dbReference type="GO" id="GO:0003677">
    <property type="term" value="F:DNA binding"/>
    <property type="evidence" value="ECO:0007669"/>
    <property type="project" value="UniProtKB-KW"/>
</dbReference>
<sequence>MNAKENIFLEIQKMKQEYITASELANSLELSRSVVSHYLNELVADGKISKSAGRPVRFALIGGQKKCNFIGANGSLKPVIEKVKAAVMYPPNGLNILITGHSGVGKSYLAGKIVDFARQQGIIAQDAPYKVLNCADYANNPELISSILFGHVKGAYTGAENHTEGLLKLADQGFLFLDEVHRLSSESQEKLFNFIDTGSFYKMGDSSHVQKAQVRLILATTEDPKEVLLTTFLRRIPIKIEIPSYIERPLTERLDILRLLFYTEALTLQKDLRITGPAITALVNLDNQGNIGYLKSIIKVACASAYRQQTEANELVLDVQHFGLQVNAGIQELGQLSISYTRPISTSELDNQSEYIGELTELLARLAAERDSSLLKLIRRKLIQSGDVLAEWQLASSSHYLHQKLYLEIIEEKFGLAKSSYLEKSAYGLYWQHIRLKEDELNSLAALCANDFSRAYHVSKCFYKELAQYDQGDYRSLVILLTLLISEYIDEKIKLRGILVAHGSGMATSIQKVVNSLCGNYIFDALDMPIDSGIDCIIAETKKLLSTFNTTNGFVLMVDMGSLGQLYAAIKDQLDGDLIVIDNLTTLTALDMALKMQSNEDFKVLAEKAEQDYKISVQYYEGFSQAPNILISCISGIGISERVKEIIEPLLPPTIKVIPLDYSSLKEKITTKEWNYFNNTLFVLTTMDLDSKLPFKHINLYNLLDTDGENTLRLWLKPYLSSTQIDNFFKNLLQFFSKEGIASRLAFLNPDKVLKEVEDINSKYEVFYHLRLDGKVKLNLYLHIALMIERLMVQGPNNFKAELTDSKEKQFFMITHSIFHPLEIKYNIHVSDYEISLLYELFKQFI</sequence>
<dbReference type="Gene3D" id="1.10.10.10">
    <property type="entry name" value="Winged helix-like DNA-binding domain superfamily/Winged helix DNA-binding domain"/>
    <property type="match status" value="1"/>
</dbReference>
<name>A0A6F9Y359_9LACO</name>
<dbReference type="SUPFAM" id="SSF46785">
    <property type="entry name" value="Winged helix' DNA-binding domain"/>
    <property type="match status" value="1"/>
</dbReference>
<dbReference type="InterPro" id="IPR036390">
    <property type="entry name" value="WH_DNA-bd_sf"/>
</dbReference>
<gene>
    <name evidence="9" type="ORF">SN811_04220</name>
</gene>
<dbReference type="Gene3D" id="3.40.50.300">
    <property type="entry name" value="P-loop containing nucleotide triphosphate hydrolases"/>
    <property type="match status" value="1"/>
</dbReference>
<evidence type="ECO:0000313" key="9">
    <source>
        <dbReference type="EMBL" id="GET11922.1"/>
    </source>
</evidence>
<feature type="domain" description="Sigma-54 factor interaction" evidence="6">
    <location>
        <begin position="69"/>
        <end position="303"/>
    </location>
</feature>
<evidence type="ECO:0000259" key="8">
    <source>
        <dbReference type="PROSITE" id="PS51372"/>
    </source>
</evidence>
<protein>
    <recommendedName>
        <fullName evidence="1">DNA translocase FtsK</fullName>
    </recommendedName>
</protein>
<dbReference type="SMART" id="SM00382">
    <property type="entry name" value="AAA"/>
    <property type="match status" value="1"/>
</dbReference>
<keyword evidence="3" id="KW-0547">Nucleotide-binding</keyword>
<dbReference type="AlphaFoldDB" id="A0A6F9Y359"/>
<dbReference type="InterPro" id="IPR002078">
    <property type="entry name" value="Sigma_54_int"/>
</dbReference>
<dbReference type="InterPro" id="IPR004701">
    <property type="entry name" value="PTS_EIIA_man-typ"/>
</dbReference>
<feature type="domain" description="PRD" evidence="8">
    <location>
        <begin position="748"/>
        <end position="846"/>
    </location>
</feature>
<dbReference type="InterPro" id="IPR036634">
    <property type="entry name" value="PRD_sf"/>
</dbReference>
<evidence type="ECO:0000256" key="5">
    <source>
        <dbReference type="ARBA" id="ARBA00023125"/>
    </source>
</evidence>
<evidence type="ECO:0000256" key="2">
    <source>
        <dbReference type="ARBA" id="ARBA00022679"/>
    </source>
</evidence>
<dbReference type="GO" id="GO:0005524">
    <property type="term" value="F:ATP binding"/>
    <property type="evidence" value="ECO:0007669"/>
    <property type="project" value="UniProtKB-KW"/>
</dbReference>
<dbReference type="Pfam" id="PF00158">
    <property type="entry name" value="Sigma54_activat"/>
    <property type="match status" value="1"/>
</dbReference>
<dbReference type="PROSITE" id="PS50045">
    <property type="entry name" value="SIGMA54_INTERACT_4"/>
    <property type="match status" value="1"/>
</dbReference>
<dbReference type="InterPro" id="IPR011608">
    <property type="entry name" value="PRD"/>
</dbReference>
<dbReference type="CDD" id="cd00009">
    <property type="entry name" value="AAA"/>
    <property type="match status" value="1"/>
</dbReference>
<accession>A0A6F9Y359</accession>
<evidence type="ECO:0000256" key="1">
    <source>
        <dbReference type="ARBA" id="ARBA00020887"/>
    </source>
</evidence>
<proteinExistence type="predicted"/>
<dbReference type="PANTHER" id="PTHR32071">
    <property type="entry name" value="TRANSCRIPTIONAL REGULATORY PROTEIN"/>
    <property type="match status" value="1"/>
</dbReference>
<dbReference type="Proteomes" id="UP000494160">
    <property type="component" value="Unassembled WGS sequence"/>
</dbReference>
<keyword evidence="2" id="KW-0808">Transferase</keyword>
<dbReference type="PROSITE" id="PS51372">
    <property type="entry name" value="PRD_2"/>
    <property type="match status" value="1"/>
</dbReference>
<dbReference type="GO" id="GO:0006355">
    <property type="term" value="P:regulation of DNA-templated transcription"/>
    <property type="evidence" value="ECO:0007669"/>
    <property type="project" value="InterPro"/>
</dbReference>
<evidence type="ECO:0000256" key="4">
    <source>
        <dbReference type="ARBA" id="ARBA00022840"/>
    </source>
</evidence>